<dbReference type="PROSITE" id="PS50902">
    <property type="entry name" value="FLAVODOXIN_LIKE"/>
    <property type="match status" value="1"/>
</dbReference>
<evidence type="ECO:0000259" key="4">
    <source>
        <dbReference type="PROSITE" id="PS50902"/>
    </source>
</evidence>
<dbReference type="InterPro" id="IPR001094">
    <property type="entry name" value="Flavdoxin-like"/>
</dbReference>
<dbReference type="Gene3D" id="3.40.50.80">
    <property type="entry name" value="Nucleotide-binding domain of ferredoxin-NADP reductase (FNR) module"/>
    <property type="match status" value="1"/>
</dbReference>
<sequence length="733" mass="83179">MTISIWRYSHLALAVCSSLFLIVASITGLILSFEPITDATRGYAVEDLSAVKVSRTMSALDEQYEETLELEVDVNDYVLASVITKEGESERIYIHPITGAKLGYPKEKSRLFQWTTNLHRSLFLKGIGRFFVGLISFLLCLITVTGVFLLAKRQGGVSKLFTKVQKDSFEQRYHVVISRWFMLPVLIVAATGVFLSAEKFSILPSGNVTHSKLIIQDDEIPERGRRQLALFETFTLDNVRKLTFPFSEFPEDYFELALTDKELYIHQYTGEILSEVPYPFVTLAARLSLTLHTGQGSVLWSVILLATCVSLLFFMYTGFAMALKRRRTVKATTPELDKDKCEFILLVGSETGTTNYFATLFQNALHKAGKRVYKAELNQFTDYKKAAHIIVFTATYGEGEAPTNARKFREKFTTTQSDQLINYSVVGFGSLVYPDYCKFATEVDTVFRTRSNFTETLPLYKINNQSFAAFTDWSRQWCNTTGIQLTIKAPKETKKTSKKKAFKVVHRTPLNDDNTFLVRLRPEKKVKFQSGDLLSYQPKEDGVPRLYSIAKIQDDILLSIKRHEFGLCSNHLNNLKHDDLVYMGIKRNPNFHFPKKAKEIICISNGTGIAPFLGIVDENKDYIPISLFWGGRNKSAFTAYEETINQYITSGKLAEISIAYSQADDQKRYVQHLIAEQKIALAQKLKSGAAIMICGSIAMQNEVLTILEEIATIELHSSLSDFEHREQLKMDCY</sequence>
<dbReference type="EMBL" id="JBHTHY010000003">
    <property type="protein sequence ID" value="MFD0796958.1"/>
    <property type="molecule type" value="Genomic_DNA"/>
</dbReference>
<feature type="transmembrane region" description="Helical" evidence="3">
    <location>
        <begin position="12"/>
        <end position="33"/>
    </location>
</feature>
<gene>
    <name evidence="6" type="ORF">ACFQZJ_05770</name>
</gene>
<dbReference type="Pfam" id="PF00175">
    <property type="entry name" value="NAD_binding_1"/>
    <property type="match status" value="1"/>
</dbReference>
<dbReference type="SUPFAM" id="SSF52343">
    <property type="entry name" value="Ferredoxin reductase-like, C-terminal NADP-linked domain"/>
    <property type="match status" value="1"/>
</dbReference>
<dbReference type="InterPro" id="IPR029039">
    <property type="entry name" value="Flavoprotein-like_sf"/>
</dbReference>
<feature type="transmembrane region" description="Helical" evidence="3">
    <location>
        <begin position="298"/>
        <end position="323"/>
    </location>
</feature>
<dbReference type="Pfam" id="PF03929">
    <property type="entry name" value="PepSY_TM"/>
    <property type="match status" value="1"/>
</dbReference>
<feature type="domain" description="FAD-binding FR-type" evidence="5">
    <location>
        <begin position="497"/>
        <end position="594"/>
    </location>
</feature>
<keyword evidence="1" id="KW-0285">Flavoprotein</keyword>
<evidence type="ECO:0000313" key="7">
    <source>
        <dbReference type="Proteomes" id="UP001597012"/>
    </source>
</evidence>
<name>A0ABW3B171_9FLAO</name>
<dbReference type="InterPro" id="IPR039261">
    <property type="entry name" value="FNR_nucleotide-bd"/>
</dbReference>
<dbReference type="InterPro" id="IPR017938">
    <property type="entry name" value="Riboflavin_synthase-like_b-brl"/>
</dbReference>
<accession>A0ABW3B171</accession>
<organism evidence="6 7">
    <name type="scientific">Maribacter chungangensis</name>
    <dbReference type="NCBI Taxonomy" id="1069117"/>
    <lineage>
        <taxon>Bacteria</taxon>
        <taxon>Pseudomonadati</taxon>
        <taxon>Bacteroidota</taxon>
        <taxon>Flavobacteriia</taxon>
        <taxon>Flavobacteriales</taxon>
        <taxon>Flavobacteriaceae</taxon>
        <taxon>Maribacter</taxon>
    </lineage>
</organism>
<keyword evidence="3" id="KW-0812">Transmembrane</keyword>
<protein>
    <recommendedName>
        <fullName evidence="2">NADPH--hemoprotein reductase</fullName>
        <ecNumber evidence="2">1.6.2.4</ecNumber>
    </recommendedName>
</protein>
<feature type="transmembrane region" description="Helical" evidence="3">
    <location>
        <begin position="172"/>
        <end position="195"/>
    </location>
</feature>
<dbReference type="InterPro" id="IPR001433">
    <property type="entry name" value="OxRdtase_FAD/NAD-bd"/>
</dbReference>
<dbReference type="Gene3D" id="3.40.50.360">
    <property type="match status" value="1"/>
</dbReference>
<dbReference type="Pfam" id="PF00258">
    <property type="entry name" value="Flavodoxin_1"/>
    <property type="match status" value="1"/>
</dbReference>
<dbReference type="InterPro" id="IPR005625">
    <property type="entry name" value="PepSY-ass_TM"/>
</dbReference>
<reference evidence="7" key="1">
    <citation type="journal article" date="2019" name="Int. J. Syst. Evol. Microbiol.">
        <title>The Global Catalogue of Microorganisms (GCM) 10K type strain sequencing project: providing services to taxonomists for standard genome sequencing and annotation.</title>
        <authorList>
            <consortium name="The Broad Institute Genomics Platform"/>
            <consortium name="The Broad Institute Genome Sequencing Center for Infectious Disease"/>
            <person name="Wu L."/>
            <person name="Ma J."/>
        </authorList>
    </citation>
    <scope>NUCLEOTIDE SEQUENCE [LARGE SCALE GENOMIC DNA]</scope>
    <source>
        <strain evidence="7">CCUG 61948</strain>
    </source>
</reference>
<dbReference type="InterPro" id="IPR017927">
    <property type="entry name" value="FAD-bd_FR_type"/>
</dbReference>
<dbReference type="Gene3D" id="2.40.30.10">
    <property type="entry name" value="Translation factors"/>
    <property type="match status" value="1"/>
</dbReference>
<evidence type="ECO:0000256" key="1">
    <source>
        <dbReference type="ARBA" id="ARBA00022630"/>
    </source>
</evidence>
<dbReference type="Proteomes" id="UP001597012">
    <property type="component" value="Unassembled WGS sequence"/>
</dbReference>
<keyword evidence="3" id="KW-1133">Transmembrane helix</keyword>
<evidence type="ECO:0000256" key="2">
    <source>
        <dbReference type="ARBA" id="ARBA00023797"/>
    </source>
</evidence>
<feature type="domain" description="Flavodoxin-like" evidence="4">
    <location>
        <begin position="343"/>
        <end position="478"/>
    </location>
</feature>
<evidence type="ECO:0000259" key="5">
    <source>
        <dbReference type="PROSITE" id="PS51384"/>
    </source>
</evidence>
<dbReference type="SUPFAM" id="SSF52218">
    <property type="entry name" value="Flavoproteins"/>
    <property type="match status" value="1"/>
</dbReference>
<dbReference type="InterPro" id="IPR008254">
    <property type="entry name" value="Flavodoxin/NO_synth"/>
</dbReference>
<evidence type="ECO:0000313" key="6">
    <source>
        <dbReference type="EMBL" id="MFD0796958.1"/>
    </source>
</evidence>
<dbReference type="PANTHER" id="PTHR19384:SF17">
    <property type="entry name" value="NADPH--CYTOCHROME P450 REDUCTASE"/>
    <property type="match status" value="1"/>
</dbReference>
<keyword evidence="3" id="KW-0472">Membrane</keyword>
<dbReference type="PROSITE" id="PS51384">
    <property type="entry name" value="FAD_FR"/>
    <property type="match status" value="1"/>
</dbReference>
<dbReference type="PANTHER" id="PTHR19384">
    <property type="entry name" value="NITRIC OXIDE SYNTHASE-RELATED"/>
    <property type="match status" value="1"/>
</dbReference>
<evidence type="ECO:0000256" key="3">
    <source>
        <dbReference type="SAM" id="Phobius"/>
    </source>
</evidence>
<dbReference type="EC" id="1.6.2.4" evidence="2"/>
<feature type="transmembrane region" description="Helical" evidence="3">
    <location>
        <begin position="130"/>
        <end position="151"/>
    </location>
</feature>
<keyword evidence="7" id="KW-1185">Reference proteome</keyword>
<comment type="caution">
    <text evidence="6">The sequence shown here is derived from an EMBL/GenBank/DDBJ whole genome shotgun (WGS) entry which is preliminary data.</text>
</comment>
<dbReference type="SUPFAM" id="SSF63380">
    <property type="entry name" value="Riboflavin synthase domain-like"/>
    <property type="match status" value="1"/>
</dbReference>
<dbReference type="PRINTS" id="PR00369">
    <property type="entry name" value="FLAVODOXIN"/>
</dbReference>
<dbReference type="RefSeq" id="WP_379932944.1">
    <property type="nucleotide sequence ID" value="NZ_JBHTHY010000003.1"/>
</dbReference>
<proteinExistence type="predicted"/>